<proteinExistence type="predicted"/>
<sequence>MFSCHGRMIREERQAFPVMVVSIRPSTRDYRTLIAGAVLVVLPLHPLVHTGGISILLETI</sequence>
<evidence type="ECO:0000256" key="1">
    <source>
        <dbReference type="SAM" id="Phobius"/>
    </source>
</evidence>
<dbReference type="AlphaFoldDB" id="A0A2S6N882"/>
<accession>A0A2S6N882</accession>
<evidence type="ECO:0000313" key="3">
    <source>
        <dbReference type="Proteomes" id="UP000239724"/>
    </source>
</evidence>
<dbReference type="Proteomes" id="UP000239724">
    <property type="component" value="Unassembled WGS sequence"/>
</dbReference>
<gene>
    <name evidence="2" type="ORF">CCS01_18605</name>
</gene>
<dbReference type="EMBL" id="NHRY01000204">
    <property type="protein sequence ID" value="PPQ30818.1"/>
    <property type="molecule type" value="Genomic_DNA"/>
</dbReference>
<organism evidence="2 3">
    <name type="scientific">Rhodopila globiformis</name>
    <name type="common">Rhodopseudomonas globiformis</name>
    <dbReference type="NCBI Taxonomy" id="1071"/>
    <lineage>
        <taxon>Bacteria</taxon>
        <taxon>Pseudomonadati</taxon>
        <taxon>Pseudomonadota</taxon>
        <taxon>Alphaproteobacteria</taxon>
        <taxon>Acetobacterales</taxon>
        <taxon>Acetobacteraceae</taxon>
        <taxon>Rhodopila</taxon>
    </lineage>
</organism>
<name>A0A2S6N882_RHOGL</name>
<keyword evidence="3" id="KW-1185">Reference proteome</keyword>
<evidence type="ECO:0000313" key="2">
    <source>
        <dbReference type="EMBL" id="PPQ30818.1"/>
    </source>
</evidence>
<keyword evidence="1" id="KW-0812">Transmembrane</keyword>
<feature type="transmembrane region" description="Helical" evidence="1">
    <location>
        <begin position="33"/>
        <end position="57"/>
    </location>
</feature>
<keyword evidence="1" id="KW-0472">Membrane</keyword>
<keyword evidence="1" id="KW-1133">Transmembrane helix</keyword>
<comment type="caution">
    <text evidence="2">The sequence shown here is derived from an EMBL/GenBank/DDBJ whole genome shotgun (WGS) entry which is preliminary data.</text>
</comment>
<protein>
    <submittedName>
        <fullName evidence="2">Uncharacterized protein</fullName>
    </submittedName>
</protein>
<reference evidence="2 3" key="1">
    <citation type="journal article" date="2018" name="Arch. Microbiol.">
        <title>New insights into the metabolic potential of the phototrophic purple bacterium Rhodopila globiformis DSM 161(T) from its draft genome sequence and evidence for a vanadium-dependent nitrogenase.</title>
        <authorList>
            <person name="Imhoff J.F."/>
            <person name="Rahn T."/>
            <person name="Kunzel S."/>
            <person name="Neulinger S.C."/>
        </authorList>
    </citation>
    <scope>NUCLEOTIDE SEQUENCE [LARGE SCALE GENOMIC DNA]</scope>
    <source>
        <strain evidence="2 3">DSM 161</strain>
    </source>
</reference>